<dbReference type="EMBL" id="JABEQM010000020">
    <property type="protein sequence ID" value="MBB2203170.1"/>
    <property type="molecule type" value="Genomic_DNA"/>
</dbReference>
<comment type="catalytic activity">
    <reaction evidence="5">
        <text>(5R)-5-hydroxy-L-lysine + GTP = (5R)-5-phosphooxy-L-lysine + GDP + H(+)</text>
        <dbReference type="Rhea" id="RHEA:19049"/>
        <dbReference type="ChEBI" id="CHEBI:15378"/>
        <dbReference type="ChEBI" id="CHEBI:37565"/>
        <dbReference type="ChEBI" id="CHEBI:57882"/>
        <dbReference type="ChEBI" id="CHEBI:58189"/>
        <dbReference type="ChEBI" id="CHEBI:58357"/>
        <dbReference type="EC" id="2.7.1.81"/>
    </reaction>
</comment>
<evidence type="ECO:0000256" key="3">
    <source>
        <dbReference type="ARBA" id="ARBA00022679"/>
    </source>
</evidence>
<dbReference type="GO" id="GO:0047992">
    <property type="term" value="F:hydroxylysine kinase activity"/>
    <property type="evidence" value="ECO:0007669"/>
    <property type="project" value="UniProtKB-EC"/>
</dbReference>
<evidence type="ECO:0000313" key="11">
    <source>
        <dbReference type="Proteomes" id="UP000578030"/>
    </source>
</evidence>
<dbReference type="Pfam" id="PF01636">
    <property type="entry name" value="APH"/>
    <property type="match status" value="1"/>
</dbReference>
<keyword evidence="3 10" id="KW-0808">Transferase</keyword>
<organism evidence="10 11">
    <name type="scientific">Gluconacetobacter tumulisoli</name>
    <dbReference type="NCBI Taxonomy" id="1286189"/>
    <lineage>
        <taxon>Bacteria</taxon>
        <taxon>Pseudomonadati</taxon>
        <taxon>Pseudomonadota</taxon>
        <taxon>Alphaproteobacteria</taxon>
        <taxon>Acetobacterales</taxon>
        <taxon>Acetobacteraceae</taxon>
        <taxon>Gluconacetobacter</taxon>
    </lineage>
</organism>
<evidence type="ECO:0000256" key="7">
    <source>
        <dbReference type="ARBA" id="ARBA00038873"/>
    </source>
</evidence>
<evidence type="ECO:0000256" key="5">
    <source>
        <dbReference type="ARBA" id="ARBA00036820"/>
    </source>
</evidence>
<name>A0A7W4PMG9_9PROT</name>
<proteinExistence type="predicted"/>
<dbReference type="PANTHER" id="PTHR21064:SF1">
    <property type="entry name" value="HYDROXYLYSINE KINASE"/>
    <property type="match status" value="1"/>
</dbReference>
<evidence type="ECO:0000313" key="10">
    <source>
        <dbReference type="EMBL" id="MBB2203170.1"/>
    </source>
</evidence>
<keyword evidence="2" id="KW-0963">Cytoplasm</keyword>
<dbReference type="EC" id="2.7.1.81" evidence="7"/>
<dbReference type="RefSeq" id="WP_182961267.1">
    <property type="nucleotide sequence ID" value="NZ_JABEQM010000020.1"/>
</dbReference>
<evidence type="ECO:0000256" key="2">
    <source>
        <dbReference type="ARBA" id="ARBA00022490"/>
    </source>
</evidence>
<dbReference type="InterPro" id="IPR050249">
    <property type="entry name" value="Pseudomonas-type_ThrB"/>
</dbReference>
<accession>A0A7W4PMG9</accession>
<comment type="caution">
    <text evidence="10">The sequence shown here is derived from an EMBL/GenBank/DDBJ whole genome shotgun (WGS) entry which is preliminary data.</text>
</comment>
<comment type="subcellular location">
    <subcellularLocation>
        <location evidence="1">Cytoplasm</location>
    </subcellularLocation>
</comment>
<dbReference type="InterPro" id="IPR011009">
    <property type="entry name" value="Kinase-like_dom_sf"/>
</dbReference>
<dbReference type="AlphaFoldDB" id="A0A7W4PMG9"/>
<gene>
    <name evidence="10" type="ORF">HLH28_16600</name>
</gene>
<evidence type="ECO:0000256" key="1">
    <source>
        <dbReference type="ARBA" id="ARBA00004496"/>
    </source>
</evidence>
<protein>
    <recommendedName>
        <fullName evidence="8">Hydroxylysine kinase</fullName>
        <ecNumber evidence="7">2.7.1.81</ecNumber>
    </recommendedName>
</protein>
<reference evidence="10 11" key="1">
    <citation type="submission" date="2020-04" db="EMBL/GenBank/DDBJ databases">
        <title>Description of novel Gluconacetobacter.</title>
        <authorList>
            <person name="Sombolestani A."/>
        </authorList>
    </citation>
    <scope>NUCLEOTIDE SEQUENCE [LARGE SCALE GENOMIC DNA]</scope>
    <source>
        <strain evidence="10 11">LMG 27802</strain>
    </source>
</reference>
<evidence type="ECO:0000256" key="4">
    <source>
        <dbReference type="ARBA" id="ARBA00022777"/>
    </source>
</evidence>
<dbReference type="Gene3D" id="3.90.1200.10">
    <property type="match status" value="1"/>
</dbReference>
<keyword evidence="11" id="KW-1185">Reference proteome</keyword>
<sequence>MNRDDVFSIAVAQLNSVPPAVPPDIVRRAIADQYGLDVSLSPLPGERDLNFQATTPDGTRFALKIVNAHETAEETALLTAIMTHVDTGDLPVAVVKRDRNGHADTVLAHAGATWRMRLVGWLDGTPLAEAPPALALCRDTGRQIARVALRLRSLDAGASAARRRILWDSSRIDELADFAAHIADPQRRTHVLAFLDQFTSLRRTTIDGLRRQIIHNDYNASNITVMTTDPARVAGLVDFGDACEAPLVNELAVAASYQMRAPEGPIASLAAMTAAFHAVIALTETEIEMLVPLVRARLATRIILSEWRASLFPGNAVYIRRNLDKAVALFDHLHTLSDGPAQLHAALATEHAHP</sequence>
<dbReference type="SUPFAM" id="SSF56112">
    <property type="entry name" value="Protein kinase-like (PK-like)"/>
    <property type="match status" value="1"/>
</dbReference>
<feature type="domain" description="Aminoglycoside phosphotransferase" evidence="9">
    <location>
        <begin position="42"/>
        <end position="271"/>
    </location>
</feature>
<evidence type="ECO:0000256" key="8">
    <source>
        <dbReference type="ARBA" id="ARBA00040505"/>
    </source>
</evidence>
<comment type="function">
    <text evidence="6">Catalyzes the GTP-dependent phosphorylation of 5-hydroxy-L-lysine.</text>
</comment>
<dbReference type="InterPro" id="IPR002575">
    <property type="entry name" value="Aminoglycoside_PTrfase"/>
</dbReference>
<evidence type="ECO:0000256" key="6">
    <source>
        <dbReference type="ARBA" id="ARBA00037368"/>
    </source>
</evidence>
<dbReference type="PANTHER" id="PTHR21064">
    <property type="entry name" value="AMINOGLYCOSIDE PHOSPHOTRANSFERASE DOMAIN-CONTAINING PROTEIN-RELATED"/>
    <property type="match status" value="1"/>
</dbReference>
<keyword evidence="4" id="KW-0418">Kinase</keyword>
<dbReference type="Proteomes" id="UP000578030">
    <property type="component" value="Unassembled WGS sequence"/>
</dbReference>
<evidence type="ECO:0000259" key="9">
    <source>
        <dbReference type="Pfam" id="PF01636"/>
    </source>
</evidence>
<dbReference type="GO" id="GO:0005737">
    <property type="term" value="C:cytoplasm"/>
    <property type="evidence" value="ECO:0007669"/>
    <property type="project" value="UniProtKB-SubCell"/>
</dbReference>